<evidence type="ECO:0000256" key="1">
    <source>
        <dbReference type="SAM" id="MobiDB-lite"/>
    </source>
</evidence>
<keyword evidence="2" id="KW-0732">Signal</keyword>
<protein>
    <recommendedName>
        <fullName evidence="5">GPI anchored protein</fullName>
    </recommendedName>
</protein>
<dbReference type="EMBL" id="ML976011">
    <property type="protein sequence ID" value="KAF1945205.1"/>
    <property type="molecule type" value="Genomic_DNA"/>
</dbReference>
<gene>
    <name evidence="3" type="ORF">EJ02DRAFT_339139</name>
</gene>
<evidence type="ECO:0008006" key="5">
    <source>
        <dbReference type="Google" id="ProtNLM"/>
    </source>
</evidence>
<proteinExistence type="predicted"/>
<dbReference type="OrthoDB" id="4991875at2759"/>
<dbReference type="PANTHER" id="PTHR40640:SF1">
    <property type="entry name" value="ANCHORED GLYCOPROTEIN, PUTATIVE (AFU_ORTHOLOGUE AFUA_8G04860)-RELATED"/>
    <property type="match status" value="1"/>
</dbReference>
<feature type="region of interest" description="Disordered" evidence="1">
    <location>
        <begin position="157"/>
        <end position="191"/>
    </location>
</feature>
<evidence type="ECO:0000256" key="2">
    <source>
        <dbReference type="SAM" id="SignalP"/>
    </source>
</evidence>
<feature type="signal peptide" evidence="2">
    <location>
        <begin position="1"/>
        <end position="16"/>
    </location>
</feature>
<dbReference type="PANTHER" id="PTHR40640">
    <property type="entry name" value="ANCHORED GLYCOPROTEIN, PUTATIVE (AFU_ORTHOLOGUE AFUA_8G04860)-RELATED"/>
    <property type="match status" value="1"/>
</dbReference>
<evidence type="ECO:0000313" key="4">
    <source>
        <dbReference type="Proteomes" id="UP000800038"/>
    </source>
</evidence>
<name>A0A6A5SX12_9PLEO</name>
<organism evidence="3 4">
    <name type="scientific">Clathrospora elynae</name>
    <dbReference type="NCBI Taxonomy" id="706981"/>
    <lineage>
        <taxon>Eukaryota</taxon>
        <taxon>Fungi</taxon>
        <taxon>Dikarya</taxon>
        <taxon>Ascomycota</taxon>
        <taxon>Pezizomycotina</taxon>
        <taxon>Dothideomycetes</taxon>
        <taxon>Pleosporomycetidae</taxon>
        <taxon>Pleosporales</taxon>
        <taxon>Diademaceae</taxon>
        <taxon>Clathrospora</taxon>
    </lineage>
</organism>
<evidence type="ECO:0000313" key="3">
    <source>
        <dbReference type="EMBL" id="KAF1945205.1"/>
    </source>
</evidence>
<feature type="chain" id="PRO_5025630357" description="GPI anchored protein" evidence="2">
    <location>
        <begin position="17"/>
        <end position="217"/>
    </location>
</feature>
<sequence>MASKFILASLLGLAVAQTTTTINIPWIGGDAMDNPMLKMNAAIISANPSATTISLACIPDEDCGLFPAETLVVGPSTYNIDMSDPNTDFTATMDCVIAASAVCKETAGGSEANFPGSSTTTYDAESVATYALTVTAGAEKLSAKVTGSLASVTSVASSGTASGTASGTVSGTVSGTRSVSQSGSAPSATHTGAAAGNAIMGGGFLGVAAGLLGGLLL</sequence>
<dbReference type="Proteomes" id="UP000800038">
    <property type="component" value="Unassembled WGS sequence"/>
</dbReference>
<accession>A0A6A5SX12</accession>
<feature type="compositionally biased region" description="Low complexity" evidence="1">
    <location>
        <begin position="157"/>
        <end position="185"/>
    </location>
</feature>
<keyword evidence="4" id="KW-1185">Reference proteome</keyword>
<dbReference type="AlphaFoldDB" id="A0A6A5SX12"/>
<reference evidence="3" key="1">
    <citation type="journal article" date="2020" name="Stud. Mycol.">
        <title>101 Dothideomycetes genomes: a test case for predicting lifestyles and emergence of pathogens.</title>
        <authorList>
            <person name="Haridas S."/>
            <person name="Albert R."/>
            <person name="Binder M."/>
            <person name="Bloem J."/>
            <person name="Labutti K."/>
            <person name="Salamov A."/>
            <person name="Andreopoulos B."/>
            <person name="Baker S."/>
            <person name="Barry K."/>
            <person name="Bills G."/>
            <person name="Bluhm B."/>
            <person name="Cannon C."/>
            <person name="Castanera R."/>
            <person name="Culley D."/>
            <person name="Daum C."/>
            <person name="Ezra D."/>
            <person name="Gonzalez J."/>
            <person name="Henrissat B."/>
            <person name="Kuo A."/>
            <person name="Liang C."/>
            <person name="Lipzen A."/>
            <person name="Lutzoni F."/>
            <person name="Magnuson J."/>
            <person name="Mondo S."/>
            <person name="Nolan M."/>
            <person name="Ohm R."/>
            <person name="Pangilinan J."/>
            <person name="Park H.-J."/>
            <person name="Ramirez L."/>
            <person name="Alfaro M."/>
            <person name="Sun H."/>
            <person name="Tritt A."/>
            <person name="Yoshinaga Y."/>
            <person name="Zwiers L.-H."/>
            <person name="Turgeon B."/>
            <person name="Goodwin S."/>
            <person name="Spatafora J."/>
            <person name="Crous P."/>
            <person name="Grigoriev I."/>
        </authorList>
    </citation>
    <scope>NUCLEOTIDE SEQUENCE</scope>
    <source>
        <strain evidence="3">CBS 161.51</strain>
    </source>
</reference>